<proteinExistence type="predicted"/>
<gene>
    <name evidence="1" type="ORF">QYT958_LOCUS29158</name>
</gene>
<comment type="caution">
    <text evidence="1">The sequence shown here is derived from an EMBL/GenBank/DDBJ whole genome shotgun (WGS) entry which is preliminary data.</text>
</comment>
<dbReference type="EMBL" id="CAJOBR010008361">
    <property type="protein sequence ID" value="CAF4878186.1"/>
    <property type="molecule type" value="Genomic_DNA"/>
</dbReference>
<reference evidence="1" key="1">
    <citation type="submission" date="2021-02" db="EMBL/GenBank/DDBJ databases">
        <authorList>
            <person name="Nowell W R."/>
        </authorList>
    </citation>
    <scope>NUCLEOTIDE SEQUENCE</scope>
</reference>
<evidence type="ECO:0000313" key="2">
    <source>
        <dbReference type="Proteomes" id="UP000663848"/>
    </source>
</evidence>
<evidence type="ECO:0000313" key="1">
    <source>
        <dbReference type="EMBL" id="CAF4878186.1"/>
    </source>
</evidence>
<accession>A0A821TKQ6</accession>
<name>A0A821TKQ6_9BILA</name>
<sequence>ATNHFIFVSSSRFIFEWDDAANHSKMISSSSDETNHFMSASSSPLIFEWNDTVNHSKMISFP</sequence>
<protein>
    <submittedName>
        <fullName evidence="1">Uncharacterized protein</fullName>
    </submittedName>
</protein>
<dbReference type="AlphaFoldDB" id="A0A821TKQ6"/>
<organism evidence="1 2">
    <name type="scientific">Rotaria socialis</name>
    <dbReference type="NCBI Taxonomy" id="392032"/>
    <lineage>
        <taxon>Eukaryota</taxon>
        <taxon>Metazoa</taxon>
        <taxon>Spiralia</taxon>
        <taxon>Gnathifera</taxon>
        <taxon>Rotifera</taxon>
        <taxon>Eurotatoria</taxon>
        <taxon>Bdelloidea</taxon>
        <taxon>Philodinida</taxon>
        <taxon>Philodinidae</taxon>
        <taxon>Rotaria</taxon>
    </lineage>
</organism>
<feature type="non-terminal residue" evidence="1">
    <location>
        <position position="1"/>
    </location>
</feature>
<dbReference type="Proteomes" id="UP000663848">
    <property type="component" value="Unassembled WGS sequence"/>
</dbReference>